<dbReference type="AlphaFoldDB" id="A0A0F5JEG2"/>
<dbReference type="Proteomes" id="UP000033047">
    <property type="component" value="Unassembled WGS sequence"/>
</dbReference>
<keyword evidence="1" id="KW-0812">Transmembrane</keyword>
<evidence type="ECO:0000313" key="3">
    <source>
        <dbReference type="Proteomes" id="UP000033047"/>
    </source>
</evidence>
<reference evidence="2 3" key="1">
    <citation type="submission" date="2013-04" db="EMBL/GenBank/DDBJ databases">
        <title>The Genome Sequence of Parabacteroides goldsteinii DSM 19448.</title>
        <authorList>
            <consortium name="The Broad Institute Genomics Platform"/>
            <person name="Earl A."/>
            <person name="Ward D."/>
            <person name="Feldgarden M."/>
            <person name="Gevers D."/>
            <person name="Martens E."/>
            <person name="Sakamoto M."/>
            <person name="Benno Y."/>
            <person name="Song Y."/>
            <person name="Liu C."/>
            <person name="Lee J."/>
            <person name="Bolanos M."/>
            <person name="Vaisanen M.L."/>
            <person name="Finegold S.M."/>
            <person name="Walker B."/>
            <person name="Young S."/>
            <person name="Zeng Q."/>
            <person name="Gargeya S."/>
            <person name="Fitzgerald M."/>
            <person name="Haas B."/>
            <person name="Abouelleil A."/>
            <person name="Allen A.W."/>
            <person name="Alvarado L."/>
            <person name="Arachchi H.M."/>
            <person name="Berlin A.M."/>
            <person name="Chapman S.B."/>
            <person name="Gainer-Dewar J."/>
            <person name="Goldberg J."/>
            <person name="Griggs A."/>
            <person name="Gujja S."/>
            <person name="Hansen M."/>
            <person name="Howarth C."/>
            <person name="Imamovic A."/>
            <person name="Ireland A."/>
            <person name="Larimer J."/>
            <person name="McCowan C."/>
            <person name="Murphy C."/>
            <person name="Pearson M."/>
            <person name="Poon T.W."/>
            <person name="Priest M."/>
            <person name="Roberts A."/>
            <person name="Saif S."/>
            <person name="Shea T."/>
            <person name="Sisk P."/>
            <person name="Sykes S."/>
            <person name="Wortman J."/>
            <person name="Nusbaum C."/>
            <person name="Birren B."/>
        </authorList>
    </citation>
    <scope>NUCLEOTIDE SEQUENCE [LARGE SCALE GENOMIC DNA]</scope>
    <source>
        <strain evidence="2 3">DSM 19448</strain>
    </source>
</reference>
<feature type="transmembrane region" description="Helical" evidence="1">
    <location>
        <begin position="34"/>
        <end position="52"/>
    </location>
</feature>
<sequence length="135" mass="15598">MYRTDEYVFSYPNSAVHYCMAFTQHTIYTVKARAICIIMLFLVLLDVFGYVVPNYDTQTADQTEISNQAEDTDEPGNTDELFYRNGNRPVHPLIPVCSVPLPDLFTQLVHIDYYIPVNNRPAPRQIHSLFCTFLI</sequence>
<comment type="caution">
    <text evidence="2">The sequence shown here is derived from an EMBL/GenBank/DDBJ whole genome shotgun (WGS) entry which is preliminary data.</text>
</comment>
<proteinExistence type="predicted"/>
<keyword evidence="1" id="KW-0472">Membrane</keyword>
<dbReference type="PATRIC" id="fig|927665.4.peg.2175"/>
<gene>
    <name evidence="2" type="ORF">HMPREF1535_02117</name>
</gene>
<keyword evidence="1" id="KW-1133">Transmembrane helix</keyword>
<evidence type="ECO:0000256" key="1">
    <source>
        <dbReference type="SAM" id="Phobius"/>
    </source>
</evidence>
<accession>A0A0F5JEG2</accession>
<organism evidence="2 3">
    <name type="scientific">Parabacteroides goldsteinii DSM 19448 = WAL 12034</name>
    <dbReference type="NCBI Taxonomy" id="927665"/>
    <lineage>
        <taxon>Bacteria</taxon>
        <taxon>Pseudomonadati</taxon>
        <taxon>Bacteroidota</taxon>
        <taxon>Bacteroidia</taxon>
        <taxon>Bacteroidales</taxon>
        <taxon>Tannerellaceae</taxon>
        <taxon>Parabacteroides</taxon>
    </lineage>
</organism>
<name>A0A0F5JEG2_9BACT</name>
<protein>
    <submittedName>
        <fullName evidence="2">Uncharacterized protein</fullName>
    </submittedName>
</protein>
<dbReference type="STRING" id="927665.HMPREF1535_02117"/>
<evidence type="ECO:0000313" key="2">
    <source>
        <dbReference type="EMBL" id="KKB56144.1"/>
    </source>
</evidence>
<dbReference type="EMBL" id="AQHV01000011">
    <property type="protein sequence ID" value="KKB56144.1"/>
    <property type="molecule type" value="Genomic_DNA"/>
</dbReference>
<dbReference type="HOGENOM" id="CLU_1883752_0_0_10"/>